<dbReference type="Proteomes" id="UP001179181">
    <property type="component" value="Unassembled WGS sequence"/>
</dbReference>
<accession>A0ABX0UFU3</accession>
<dbReference type="EMBL" id="JAASQJ010000001">
    <property type="protein sequence ID" value="NIJ51871.1"/>
    <property type="molecule type" value="Genomic_DNA"/>
</dbReference>
<name>A0ABX0UFU3_9BACT</name>
<reference evidence="1 2" key="1">
    <citation type="submission" date="2020-03" db="EMBL/GenBank/DDBJ databases">
        <title>Genomic Encyclopedia of Type Strains, Phase IV (KMG-IV): sequencing the most valuable type-strain genomes for metagenomic binning, comparative biology and taxonomic classification.</title>
        <authorList>
            <person name="Goeker M."/>
        </authorList>
    </citation>
    <scope>NUCLEOTIDE SEQUENCE [LARGE SCALE GENOMIC DNA]</scope>
    <source>
        <strain evidence="1 2">DSM 102865</strain>
    </source>
</reference>
<evidence type="ECO:0000313" key="1">
    <source>
        <dbReference type="EMBL" id="NIJ51871.1"/>
    </source>
</evidence>
<evidence type="ECO:0000313" key="2">
    <source>
        <dbReference type="Proteomes" id="UP001179181"/>
    </source>
</evidence>
<keyword evidence="2" id="KW-1185">Reference proteome</keyword>
<proteinExistence type="predicted"/>
<sequence length="53" mass="6087">MSHPDRQAEDHDKGVKFAFHKVTPGDFEVVVQHGSKLGKYLGTEFQSRRFDIL</sequence>
<organism evidence="1 2">
    <name type="scientific">Dyadobacter arcticus</name>
    <dbReference type="NCBI Taxonomy" id="1078754"/>
    <lineage>
        <taxon>Bacteria</taxon>
        <taxon>Pseudomonadati</taxon>
        <taxon>Bacteroidota</taxon>
        <taxon>Cytophagia</taxon>
        <taxon>Cytophagales</taxon>
        <taxon>Spirosomataceae</taxon>
        <taxon>Dyadobacter</taxon>
    </lineage>
</organism>
<protein>
    <submittedName>
        <fullName evidence="1">Uncharacterized protein</fullName>
    </submittedName>
</protein>
<gene>
    <name evidence="1" type="ORF">FHS68_001027</name>
</gene>
<comment type="caution">
    <text evidence="1">The sequence shown here is derived from an EMBL/GenBank/DDBJ whole genome shotgun (WGS) entry which is preliminary data.</text>
</comment>